<dbReference type="InterPro" id="IPR003660">
    <property type="entry name" value="HAMP_dom"/>
</dbReference>
<dbReference type="InterPro" id="IPR003661">
    <property type="entry name" value="HisK_dim/P_dom"/>
</dbReference>
<dbReference type="Proteomes" id="UP001596096">
    <property type="component" value="Unassembled WGS sequence"/>
</dbReference>
<dbReference type="EC" id="2.7.13.3" evidence="2"/>
<evidence type="ECO:0000256" key="9">
    <source>
        <dbReference type="SAM" id="Phobius"/>
    </source>
</evidence>
<evidence type="ECO:0000256" key="4">
    <source>
        <dbReference type="ARBA" id="ARBA00022679"/>
    </source>
</evidence>
<dbReference type="InterPro" id="IPR050428">
    <property type="entry name" value="TCS_sensor_his_kinase"/>
</dbReference>
<keyword evidence="5 9" id="KW-0812">Transmembrane</keyword>
<evidence type="ECO:0000256" key="5">
    <source>
        <dbReference type="ARBA" id="ARBA00022692"/>
    </source>
</evidence>
<feature type="domain" description="Histidine kinase" evidence="10">
    <location>
        <begin position="241"/>
        <end position="453"/>
    </location>
</feature>
<dbReference type="PANTHER" id="PTHR45436:SF5">
    <property type="entry name" value="SENSOR HISTIDINE KINASE TRCS"/>
    <property type="match status" value="1"/>
</dbReference>
<dbReference type="CDD" id="cd06225">
    <property type="entry name" value="HAMP"/>
    <property type="match status" value="1"/>
</dbReference>
<evidence type="ECO:0000256" key="2">
    <source>
        <dbReference type="ARBA" id="ARBA00012438"/>
    </source>
</evidence>
<dbReference type="EMBL" id="JBHSNW010000038">
    <property type="protein sequence ID" value="MFC5821735.1"/>
    <property type="molecule type" value="Genomic_DNA"/>
</dbReference>
<dbReference type="CDD" id="cd00082">
    <property type="entry name" value="HisKA"/>
    <property type="match status" value="1"/>
</dbReference>
<keyword evidence="9" id="KW-0472">Membrane</keyword>
<comment type="caution">
    <text evidence="12">The sequence shown here is derived from an EMBL/GenBank/DDBJ whole genome shotgun (WGS) entry which is preliminary data.</text>
</comment>
<proteinExistence type="predicted"/>
<evidence type="ECO:0000256" key="6">
    <source>
        <dbReference type="ARBA" id="ARBA00022777"/>
    </source>
</evidence>
<keyword evidence="12" id="KW-0547">Nucleotide-binding</keyword>
<keyword evidence="13" id="KW-1185">Reference proteome</keyword>
<feature type="transmembrane region" description="Helical" evidence="9">
    <location>
        <begin position="126"/>
        <end position="145"/>
    </location>
</feature>
<dbReference type="SMART" id="SM00304">
    <property type="entry name" value="HAMP"/>
    <property type="match status" value="1"/>
</dbReference>
<accession>A0ABW1C7Q1</accession>
<keyword evidence="4" id="KW-0808">Transferase</keyword>
<keyword evidence="7 9" id="KW-1133">Transmembrane helix</keyword>
<dbReference type="PROSITE" id="PS50885">
    <property type="entry name" value="HAMP"/>
    <property type="match status" value="1"/>
</dbReference>
<keyword evidence="8" id="KW-0902">Two-component regulatory system</keyword>
<keyword evidence="12" id="KW-0067">ATP-binding</keyword>
<dbReference type="PROSITE" id="PS50109">
    <property type="entry name" value="HIS_KIN"/>
    <property type="match status" value="1"/>
</dbReference>
<reference evidence="13" key="1">
    <citation type="journal article" date="2019" name="Int. J. Syst. Evol. Microbiol.">
        <title>The Global Catalogue of Microorganisms (GCM) 10K type strain sequencing project: providing services to taxonomists for standard genome sequencing and annotation.</title>
        <authorList>
            <consortium name="The Broad Institute Genomics Platform"/>
            <consortium name="The Broad Institute Genome Sequencing Center for Infectious Disease"/>
            <person name="Wu L."/>
            <person name="Ma J."/>
        </authorList>
    </citation>
    <scope>NUCLEOTIDE SEQUENCE [LARGE SCALE GENOMIC DNA]</scope>
    <source>
        <strain evidence="13">CGMCC 4.7106</strain>
    </source>
</reference>
<evidence type="ECO:0000259" key="10">
    <source>
        <dbReference type="PROSITE" id="PS50109"/>
    </source>
</evidence>
<dbReference type="InterPro" id="IPR005467">
    <property type="entry name" value="His_kinase_dom"/>
</dbReference>
<protein>
    <recommendedName>
        <fullName evidence="2">histidine kinase</fullName>
        <ecNumber evidence="2">2.7.13.3</ecNumber>
    </recommendedName>
</protein>
<name>A0ABW1C7Q1_9ACTN</name>
<feature type="domain" description="HAMP" evidence="11">
    <location>
        <begin position="181"/>
        <end position="233"/>
    </location>
</feature>
<keyword evidence="6" id="KW-0418">Kinase</keyword>
<evidence type="ECO:0000256" key="7">
    <source>
        <dbReference type="ARBA" id="ARBA00022989"/>
    </source>
</evidence>
<evidence type="ECO:0000256" key="3">
    <source>
        <dbReference type="ARBA" id="ARBA00022553"/>
    </source>
</evidence>
<evidence type="ECO:0000256" key="1">
    <source>
        <dbReference type="ARBA" id="ARBA00000085"/>
    </source>
</evidence>
<dbReference type="GO" id="GO:0005524">
    <property type="term" value="F:ATP binding"/>
    <property type="evidence" value="ECO:0007669"/>
    <property type="project" value="UniProtKB-KW"/>
</dbReference>
<keyword evidence="3" id="KW-0597">Phosphoprotein</keyword>
<dbReference type="RefSeq" id="WP_219551916.1">
    <property type="nucleotide sequence ID" value="NZ_JAHKRN010000084.1"/>
</dbReference>
<evidence type="ECO:0000313" key="13">
    <source>
        <dbReference type="Proteomes" id="UP001596096"/>
    </source>
</evidence>
<dbReference type="InterPro" id="IPR003594">
    <property type="entry name" value="HATPase_dom"/>
</dbReference>
<gene>
    <name evidence="12" type="ORF">ACFPUY_42185</name>
</gene>
<dbReference type="CDD" id="cd00075">
    <property type="entry name" value="HATPase"/>
    <property type="match status" value="1"/>
</dbReference>
<dbReference type="PANTHER" id="PTHR45436">
    <property type="entry name" value="SENSOR HISTIDINE KINASE YKOH"/>
    <property type="match status" value="1"/>
</dbReference>
<dbReference type="SMART" id="SM00387">
    <property type="entry name" value="HATPase_c"/>
    <property type="match status" value="1"/>
</dbReference>
<dbReference type="Pfam" id="PF02518">
    <property type="entry name" value="HATPase_c"/>
    <property type="match status" value="1"/>
</dbReference>
<evidence type="ECO:0000259" key="11">
    <source>
        <dbReference type="PROSITE" id="PS50885"/>
    </source>
</evidence>
<feature type="transmembrane region" description="Helical" evidence="9">
    <location>
        <begin position="157"/>
        <end position="179"/>
    </location>
</feature>
<dbReference type="SMART" id="SM00388">
    <property type="entry name" value="HisKA"/>
    <property type="match status" value="1"/>
</dbReference>
<feature type="transmembrane region" description="Helical" evidence="9">
    <location>
        <begin position="20"/>
        <end position="46"/>
    </location>
</feature>
<dbReference type="Pfam" id="PF00512">
    <property type="entry name" value="HisKA"/>
    <property type="match status" value="1"/>
</dbReference>
<evidence type="ECO:0000256" key="8">
    <source>
        <dbReference type="ARBA" id="ARBA00023012"/>
    </source>
</evidence>
<sequence>MIPDRGPGAGLLGPLGRRLLAAFALVALLSVAALTLASLMGTGAGLDTARRADREQAATRVAQSAATAYARAGTWAGADLAAARSLSAGAGARLSILDAKGRMVLSPGGSTPRHGMGSGAAAGQGITTAPIIVAGTTVGTAHLRFGTPAGSAARDVAWGWIAAAALLALALALGAGLLVTHRLSRPIRTVTRAARAFATGHRETRAGLRAPGELGELARAFDDMADEVTRSDRARRHLAADVAHELRTPLTALQAGLEELRDGLAEPDPARLAVLHDQALRLGRIVGDLAELSAAESAALSLRPRETDLAELTRRVLHAAEPRLHAAGLEVRADLAEAVVVHADPDRLHQAIGNLLDNAARYCAPHDTVTVTVRATGGQAIAEVADTGPGIPAKDLPHVFDRLWRGRSSGAVAGSGIGLAVVRELVTAHHGTVTARSQPGHGSAFTIHLPLRRSP</sequence>
<organism evidence="12 13">
    <name type="scientific">Nonomuraea harbinensis</name>
    <dbReference type="NCBI Taxonomy" id="1286938"/>
    <lineage>
        <taxon>Bacteria</taxon>
        <taxon>Bacillati</taxon>
        <taxon>Actinomycetota</taxon>
        <taxon>Actinomycetes</taxon>
        <taxon>Streptosporangiales</taxon>
        <taxon>Streptosporangiaceae</taxon>
        <taxon>Nonomuraea</taxon>
    </lineage>
</organism>
<comment type="catalytic activity">
    <reaction evidence="1">
        <text>ATP + protein L-histidine = ADP + protein N-phospho-L-histidine.</text>
        <dbReference type="EC" id="2.7.13.3"/>
    </reaction>
</comment>
<dbReference type="Pfam" id="PF00672">
    <property type="entry name" value="HAMP"/>
    <property type="match status" value="1"/>
</dbReference>
<evidence type="ECO:0000313" key="12">
    <source>
        <dbReference type="EMBL" id="MFC5821735.1"/>
    </source>
</evidence>